<name>A0A6M3JH53_9ZZZZ</name>
<organism evidence="1">
    <name type="scientific">viral metagenome</name>
    <dbReference type="NCBI Taxonomy" id="1070528"/>
    <lineage>
        <taxon>unclassified sequences</taxon>
        <taxon>metagenomes</taxon>
        <taxon>organismal metagenomes</taxon>
    </lineage>
</organism>
<sequence>MKVVKQLNEPQKIKCHELIKGCPLKDCVSCRAKITQEIKTELEKLLRATLMGDTVLVRLSEWQSYWQERGVK</sequence>
<reference evidence="1" key="1">
    <citation type="submission" date="2020-03" db="EMBL/GenBank/DDBJ databases">
        <title>The deep terrestrial virosphere.</title>
        <authorList>
            <person name="Holmfeldt K."/>
            <person name="Nilsson E."/>
            <person name="Simone D."/>
            <person name="Lopez-Fernandez M."/>
            <person name="Wu X."/>
            <person name="de Brujin I."/>
            <person name="Lundin D."/>
            <person name="Andersson A."/>
            <person name="Bertilsson S."/>
            <person name="Dopson M."/>
        </authorList>
    </citation>
    <scope>NUCLEOTIDE SEQUENCE</scope>
    <source>
        <strain evidence="1">MM415A06895</strain>
    </source>
</reference>
<evidence type="ECO:0000313" key="1">
    <source>
        <dbReference type="EMBL" id="QJA68392.1"/>
    </source>
</evidence>
<dbReference type="EMBL" id="MT141613">
    <property type="protein sequence ID" value="QJA68392.1"/>
    <property type="molecule type" value="Genomic_DNA"/>
</dbReference>
<accession>A0A6M3JH53</accession>
<protein>
    <submittedName>
        <fullName evidence="1">Uncharacterized protein</fullName>
    </submittedName>
</protein>
<gene>
    <name evidence="1" type="ORF">MM415A06895_0004</name>
</gene>
<proteinExistence type="predicted"/>
<dbReference type="AlphaFoldDB" id="A0A6M3JH53"/>